<sequence length="307" mass="35131">MLLSAILPLSIRGSYDVDDLGRTNILFTTLRAFGADQVLKEILIVCPPDEVSVIREQVKKWPEFIIRVVSEEDMVPELANHRQVRGWRKQQMIKLAAPRELSTPYYLTLDADAICLRPLTESLLIPDGKALLQYEKRALHPRWWKSSSRILKMSDHVGDPEVGMTVTPAIMASDISEATGEEIAANLRGKGSWVDKLCRLHNPRSPSNWTFYRHLRGRWTEYSLYYFCALKRNMLDKYHVTAGTETHPQLLLIHDSHPFEQWVPEQSFAPNGQGLFCVVNSSMRFDIENTWQKIAPFVPGASDLKMP</sequence>
<dbReference type="Proteomes" id="UP000175691">
    <property type="component" value="Unassembled WGS sequence"/>
</dbReference>
<dbReference type="Pfam" id="PF20102">
    <property type="entry name" value="DUF6492"/>
    <property type="match status" value="1"/>
</dbReference>
<dbReference type="STRING" id="1656094.BFC18_13710"/>
<name>A0A1E7Z9M9_9ALTE</name>
<reference evidence="1 2" key="1">
    <citation type="submission" date="2016-08" db="EMBL/GenBank/DDBJ databases">
        <authorList>
            <person name="Seilhamer J.J."/>
        </authorList>
    </citation>
    <scope>NUCLEOTIDE SEQUENCE [LARGE SCALE GENOMIC DNA]</scope>
    <source>
        <strain evidence="1 2">KCTC 42603</strain>
    </source>
</reference>
<comment type="caution">
    <text evidence="1">The sequence shown here is derived from an EMBL/GenBank/DDBJ whole genome shotgun (WGS) entry which is preliminary data.</text>
</comment>
<protein>
    <recommendedName>
        <fullName evidence="3">Glycosyl transferase</fullName>
    </recommendedName>
</protein>
<dbReference type="InterPro" id="IPR045499">
    <property type="entry name" value="DUF6492"/>
</dbReference>
<dbReference type="AlphaFoldDB" id="A0A1E7Z9M9"/>
<evidence type="ECO:0008006" key="3">
    <source>
        <dbReference type="Google" id="ProtNLM"/>
    </source>
</evidence>
<keyword evidence="2" id="KW-1185">Reference proteome</keyword>
<evidence type="ECO:0000313" key="2">
    <source>
        <dbReference type="Proteomes" id="UP000175691"/>
    </source>
</evidence>
<evidence type="ECO:0000313" key="1">
    <source>
        <dbReference type="EMBL" id="OFC70235.1"/>
    </source>
</evidence>
<dbReference type="EMBL" id="MDHN01000029">
    <property type="protein sequence ID" value="OFC70235.1"/>
    <property type="molecule type" value="Genomic_DNA"/>
</dbReference>
<dbReference type="OrthoDB" id="6380017at2"/>
<gene>
    <name evidence="1" type="ORF">BFC18_13710</name>
</gene>
<accession>A0A1E7Z9M9</accession>
<organism evidence="1 2">
    <name type="scientific">Alteromonas confluentis</name>
    <dbReference type="NCBI Taxonomy" id="1656094"/>
    <lineage>
        <taxon>Bacteria</taxon>
        <taxon>Pseudomonadati</taxon>
        <taxon>Pseudomonadota</taxon>
        <taxon>Gammaproteobacteria</taxon>
        <taxon>Alteromonadales</taxon>
        <taxon>Alteromonadaceae</taxon>
        <taxon>Alteromonas/Salinimonas group</taxon>
        <taxon>Alteromonas</taxon>
    </lineage>
</organism>
<proteinExistence type="predicted"/>